<dbReference type="EC" id="4.3.1.17" evidence="11"/>
<evidence type="ECO:0000313" key="15">
    <source>
        <dbReference type="Proteomes" id="UP000002318"/>
    </source>
</evidence>
<dbReference type="GO" id="GO:0006094">
    <property type="term" value="P:gluconeogenesis"/>
    <property type="evidence" value="ECO:0007669"/>
    <property type="project" value="UniProtKB-KW"/>
</dbReference>
<dbReference type="Pfam" id="PF03315">
    <property type="entry name" value="SDH_beta"/>
    <property type="match status" value="2"/>
</dbReference>
<dbReference type="SUPFAM" id="SSF143548">
    <property type="entry name" value="Serine metabolism enzymes domain"/>
    <property type="match status" value="1"/>
</dbReference>
<dbReference type="InterPro" id="IPR004644">
    <property type="entry name" value="Fe-S_L-Ser_mono"/>
</dbReference>
<dbReference type="InterPro" id="IPR051318">
    <property type="entry name" value="Fe-S_L-Ser"/>
</dbReference>
<dbReference type="RefSeq" id="WP_013253063.1">
    <property type="nucleotide sequence ID" value="NC_014364.1"/>
</dbReference>
<reference evidence="14 15" key="1">
    <citation type="journal article" date="2010" name="Stand. Genomic Sci.">
        <title>Complete genome sequence of Spirochaeta smaragdinae type strain (SEBR 4228).</title>
        <authorList>
            <person name="Mavromatis K."/>
            <person name="Yasawong M."/>
            <person name="Chertkov O."/>
            <person name="Lapidus A."/>
            <person name="Lucas S."/>
            <person name="Nolan M."/>
            <person name="Del Rio T.G."/>
            <person name="Tice H."/>
            <person name="Cheng J.F."/>
            <person name="Pitluck S."/>
            <person name="Liolios K."/>
            <person name="Ivanova N."/>
            <person name="Tapia R."/>
            <person name="Han C."/>
            <person name="Bruce D."/>
            <person name="Goodwin L."/>
            <person name="Pati A."/>
            <person name="Chen A."/>
            <person name="Palaniappan K."/>
            <person name="Land M."/>
            <person name="Hauser L."/>
            <person name="Chang Y.J."/>
            <person name="Jeffries C.D."/>
            <person name="Detter J.C."/>
            <person name="Rohde M."/>
            <person name="Brambilla E."/>
            <person name="Spring S."/>
            <person name="Goker M."/>
            <person name="Sikorski J."/>
            <person name="Woyke T."/>
            <person name="Bristow J."/>
            <person name="Eisen J.A."/>
            <person name="Markowitz V."/>
            <person name="Hugenholtz P."/>
            <person name="Klenk H.P."/>
            <person name="Kyrpides N.C."/>
        </authorList>
    </citation>
    <scope>NUCLEOTIDE SEQUENCE [LARGE SCALE GENOMIC DNA]</scope>
    <source>
        <strain evidence="15">DSM 11293 / JCM 15392 / SEBR 4228</strain>
    </source>
</reference>
<evidence type="ECO:0000256" key="6">
    <source>
        <dbReference type="ARBA" id="ARBA00022723"/>
    </source>
</evidence>
<dbReference type="InterPro" id="IPR005131">
    <property type="entry name" value="Ser_deHydtase_bsu"/>
</dbReference>
<dbReference type="HOGENOM" id="CLU_022305_0_1_12"/>
<dbReference type="KEGG" id="ssm:Spirs_0452"/>
<evidence type="ECO:0000256" key="1">
    <source>
        <dbReference type="ARBA" id="ARBA00001966"/>
    </source>
</evidence>
<dbReference type="InterPro" id="IPR029009">
    <property type="entry name" value="ASB_dom_sf"/>
</dbReference>
<protein>
    <recommendedName>
        <fullName evidence="11">L-serine dehydratase</fullName>
        <ecNumber evidence="11">4.3.1.17</ecNumber>
    </recommendedName>
</protein>
<accession>E1RB69</accession>
<dbReference type="Proteomes" id="UP000002318">
    <property type="component" value="Chromosome"/>
</dbReference>
<evidence type="ECO:0000259" key="13">
    <source>
        <dbReference type="Pfam" id="PF03315"/>
    </source>
</evidence>
<proteinExistence type="inferred from homology"/>
<keyword evidence="7 11" id="KW-0408">Iron</keyword>
<evidence type="ECO:0000256" key="5">
    <source>
        <dbReference type="ARBA" id="ARBA00022485"/>
    </source>
</evidence>
<evidence type="ECO:0000256" key="10">
    <source>
        <dbReference type="ARBA" id="ARBA00049406"/>
    </source>
</evidence>
<keyword evidence="5 11" id="KW-0004">4Fe-4S</keyword>
<keyword evidence="6 11" id="KW-0479">Metal-binding</keyword>
<keyword evidence="9 11" id="KW-0456">Lyase</keyword>
<evidence type="ECO:0000256" key="7">
    <source>
        <dbReference type="ARBA" id="ARBA00023004"/>
    </source>
</evidence>
<name>E1RB69_SEDSS</name>
<sequence>MKSLRELYRIGIGPSSSHTMAPHRAAENFLGRYPSAPRYRVTLFGSLAATGKGHLTDRAILDVLGDDTTTLIWKPNELLPRHPNALRFEAIDTDGALIAEEIVYSIGGGALLYEDEQVQANEQRTDPYPYLTMRSILPWAEREGRQLWEYVYEHEDTDFDQFLSDVWTTMKETIARGIENEGRLPGSLNLARKASSYFMKSRHAYGMIRQISKLFAYALAVSEENASGGIVVTAPTCGSCGVLPAVLKVLQEDFEFTDKRIRRALATAGLIGNLVKHNGSISGAEVGCQGEVGTACAMAAAAAAQLLGGTPSQVEYAAEMGLEHHLGLTCDPVGGLVQVPCIERNAVAATRAVDAGTFATLSDGKHMISFDEVVDTMAQTGKDLSSRYRETSSGGLSIFYNRDELEALAKHGTPQHDQQEIPPGV</sequence>
<evidence type="ECO:0000259" key="12">
    <source>
        <dbReference type="Pfam" id="PF03313"/>
    </source>
</evidence>
<dbReference type="PANTHER" id="PTHR30182:SF1">
    <property type="entry name" value="L-SERINE DEHYDRATASE 1"/>
    <property type="match status" value="1"/>
</dbReference>
<dbReference type="STRING" id="573413.Spirs_0452"/>
<feature type="domain" description="Serine dehydratase beta chain" evidence="13">
    <location>
        <begin position="67"/>
        <end position="115"/>
    </location>
</feature>
<keyword evidence="15" id="KW-1185">Reference proteome</keyword>
<dbReference type="AlphaFoldDB" id="E1RB69"/>
<dbReference type="PANTHER" id="PTHR30182">
    <property type="entry name" value="L-SERINE DEHYDRATASE"/>
    <property type="match status" value="1"/>
</dbReference>
<comment type="catalytic activity">
    <reaction evidence="10 11">
        <text>L-serine = pyruvate + NH4(+)</text>
        <dbReference type="Rhea" id="RHEA:19169"/>
        <dbReference type="ChEBI" id="CHEBI:15361"/>
        <dbReference type="ChEBI" id="CHEBI:28938"/>
        <dbReference type="ChEBI" id="CHEBI:33384"/>
        <dbReference type="EC" id="4.3.1.17"/>
    </reaction>
</comment>
<dbReference type="OrthoDB" id="9805537at2"/>
<feature type="domain" description="Serine dehydratase-like alpha subunit" evidence="12">
    <location>
        <begin position="153"/>
        <end position="396"/>
    </location>
</feature>
<dbReference type="NCBIfam" id="TIGR00720">
    <property type="entry name" value="sda_mono"/>
    <property type="match status" value="1"/>
</dbReference>
<evidence type="ECO:0000256" key="9">
    <source>
        <dbReference type="ARBA" id="ARBA00023239"/>
    </source>
</evidence>
<comment type="similarity">
    <text evidence="3 11">Belongs to the iron-sulfur dependent L-serine dehydratase family.</text>
</comment>
<evidence type="ECO:0000313" key="14">
    <source>
        <dbReference type="EMBL" id="ADK79599.1"/>
    </source>
</evidence>
<feature type="domain" description="Serine dehydratase beta chain" evidence="13">
    <location>
        <begin position="3"/>
        <end position="61"/>
    </location>
</feature>
<dbReference type="eggNOG" id="COG1760">
    <property type="taxonomic scope" value="Bacteria"/>
</dbReference>
<dbReference type="GO" id="GO:0051539">
    <property type="term" value="F:4 iron, 4 sulfur cluster binding"/>
    <property type="evidence" value="ECO:0007669"/>
    <property type="project" value="UniProtKB-UniRule"/>
</dbReference>
<organism evidence="14 15">
    <name type="scientific">Sediminispirochaeta smaragdinae (strain DSM 11293 / JCM 15392 / SEBR 4228)</name>
    <name type="common">Spirochaeta smaragdinae</name>
    <dbReference type="NCBI Taxonomy" id="573413"/>
    <lineage>
        <taxon>Bacteria</taxon>
        <taxon>Pseudomonadati</taxon>
        <taxon>Spirochaetota</taxon>
        <taxon>Spirochaetia</taxon>
        <taxon>Spirochaetales</taxon>
        <taxon>Spirochaetaceae</taxon>
        <taxon>Sediminispirochaeta</taxon>
    </lineage>
</organism>
<evidence type="ECO:0000256" key="2">
    <source>
        <dbReference type="ARBA" id="ARBA00004742"/>
    </source>
</evidence>
<evidence type="ECO:0000256" key="8">
    <source>
        <dbReference type="ARBA" id="ARBA00023014"/>
    </source>
</evidence>
<dbReference type="InterPro" id="IPR005130">
    <property type="entry name" value="Ser_deHydtase-like_asu"/>
</dbReference>
<comment type="pathway">
    <text evidence="2">Carbohydrate biosynthesis; gluconeogenesis.</text>
</comment>
<keyword evidence="4 11" id="KW-0312">Gluconeogenesis</keyword>
<dbReference type="Gene3D" id="3.30.1330.90">
    <property type="entry name" value="D-3-phosphoglycerate dehydrogenase, domain 3"/>
    <property type="match status" value="2"/>
</dbReference>
<keyword evidence="8 11" id="KW-0411">Iron-sulfur</keyword>
<comment type="cofactor">
    <cofactor evidence="1 11">
        <name>[4Fe-4S] cluster</name>
        <dbReference type="ChEBI" id="CHEBI:49883"/>
    </cofactor>
</comment>
<evidence type="ECO:0000256" key="11">
    <source>
        <dbReference type="RuleBase" id="RU366059"/>
    </source>
</evidence>
<gene>
    <name evidence="14" type="ordered locus">Spirs_0452</name>
</gene>
<dbReference type="GO" id="GO:0046872">
    <property type="term" value="F:metal ion binding"/>
    <property type="evidence" value="ECO:0007669"/>
    <property type="project" value="UniProtKB-KW"/>
</dbReference>
<dbReference type="EMBL" id="CP002116">
    <property type="protein sequence ID" value="ADK79599.1"/>
    <property type="molecule type" value="Genomic_DNA"/>
</dbReference>
<evidence type="ECO:0000256" key="4">
    <source>
        <dbReference type="ARBA" id="ARBA00022432"/>
    </source>
</evidence>
<dbReference type="GO" id="GO:0003941">
    <property type="term" value="F:L-serine ammonia-lyase activity"/>
    <property type="evidence" value="ECO:0007669"/>
    <property type="project" value="UniProtKB-UniRule"/>
</dbReference>
<evidence type="ECO:0000256" key="3">
    <source>
        <dbReference type="ARBA" id="ARBA00008636"/>
    </source>
</evidence>
<dbReference type="Pfam" id="PF03313">
    <property type="entry name" value="SDH_alpha"/>
    <property type="match status" value="1"/>
</dbReference>